<reference evidence="2" key="1">
    <citation type="journal article" date="2017" name="Nat. Ecol. Evol.">
        <title>Genome expansion and lineage-specific genetic innovations in the forest pathogenic fungi Armillaria.</title>
        <authorList>
            <person name="Sipos G."/>
            <person name="Prasanna A.N."/>
            <person name="Walter M.C."/>
            <person name="O'Connor E."/>
            <person name="Balint B."/>
            <person name="Krizsan K."/>
            <person name="Kiss B."/>
            <person name="Hess J."/>
            <person name="Varga T."/>
            <person name="Slot J."/>
            <person name="Riley R."/>
            <person name="Boka B."/>
            <person name="Rigling D."/>
            <person name="Barry K."/>
            <person name="Lee J."/>
            <person name="Mihaltcheva S."/>
            <person name="LaButti K."/>
            <person name="Lipzen A."/>
            <person name="Waldron R."/>
            <person name="Moloney N.M."/>
            <person name="Sperisen C."/>
            <person name="Kredics L."/>
            <person name="Vagvoelgyi C."/>
            <person name="Patrignani A."/>
            <person name="Fitzpatrick D."/>
            <person name="Nagy I."/>
            <person name="Doyle S."/>
            <person name="Anderson J.B."/>
            <person name="Grigoriev I.V."/>
            <person name="Gueldener U."/>
            <person name="Muensterkoetter M."/>
            <person name="Nagy L.G."/>
        </authorList>
    </citation>
    <scope>NUCLEOTIDE SEQUENCE [LARGE SCALE GENOMIC DNA]</scope>
    <source>
        <strain evidence="2">Ar21-2</strain>
    </source>
</reference>
<proteinExistence type="predicted"/>
<evidence type="ECO:0000313" key="1">
    <source>
        <dbReference type="EMBL" id="PBK79596.1"/>
    </source>
</evidence>
<dbReference type="OrthoDB" id="2878550at2759"/>
<accession>A0A2H3CWB3</accession>
<sequence length="220" mass="25375">MDPSRVPLEAIFAKYDWISRVAHPTDIASLLRTNDAPSPLQFTQLKTSLEGLKGPLAELESDLDLLHNAIASLETQMSCLQSLKHDYETALAPIRRIPLEITMEIIRRSWKSSLSGFHVFRILEQPWHLGQVCSSWRNVIEKHCPELWATMKVTPFSPDGKLAKKSDIVEILRIVLERSRNHPLKFHFCHYSPVKEREPDIMGKCFDVMIAHSKRWRTVQ</sequence>
<protein>
    <recommendedName>
        <fullName evidence="3">F-box domain-containing protein</fullName>
    </recommendedName>
</protein>
<dbReference type="Proteomes" id="UP000217790">
    <property type="component" value="Unassembled WGS sequence"/>
</dbReference>
<evidence type="ECO:0000313" key="2">
    <source>
        <dbReference type="Proteomes" id="UP000217790"/>
    </source>
</evidence>
<dbReference type="EMBL" id="KZ293769">
    <property type="protein sequence ID" value="PBK79596.1"/>
    <property type="molecule type" value="Genomic_DNA"/>
</dbReference>
<name>A0A2H3CWB3_ARMGA</name>
<organism evidence="1 2">
    <name type="scientific">Armillaria gallica</name>
    <name type="common">Bulbous honey fungus</name>
    <name type="synonym">Armillaria bulbosa</name>
    <dbReference type="NCBI Taxonomy" id="47427"/>
    <lineage>
        <taxon>Eukaryota</taxon>
        <taxon>Fungi</taxon>
        <taxon>Dikarya</taxon>
        <taxon>Basidiomycota</taxon>
        <taxon>Agaricomycotina</taxon>
        <taxon>Agaricomycetes</taxon>
        <taxon>Agaricomycetidae</taxon>
        <taxon>Agaricales</taxon>
        <taxon>Marasmiineae</taxon>
        <taxon>Physalacriaceae</taxon>
        <taxon>Armillaria</taxon>
    </lineage>
</organism>
<evidence type="ECO:0008006" key="3">
    <source>
        <dbReference type="Google" id="ProtNLM"/>
    </source>
</evidence>
<dbReference type="STRING" id="47427.A0A2H3CWB3"/>
<keyword evidence="2" id="KW-1185">Reference proteome</keyword>
<gene>
    <name evidence="1" type="ORF">ARMGADRAFT_1172320</name>
</gene>
<dbReference type="AlphaFoldDB" id="A0A2H3CWB3"/>
<dbReference type="InParanoid" id="A0A2H3CWB3"/>